<proteinExistence type="predicted"/>
<evidence type="ECO:0000313" key="1">
    <source>
        <dbReference type="EMBL" id="KAF5790069.1"/>
    </source>
</evidence>
<dbReference type="EMBL" id="MNCJ02000324">
    <property type="protein sequence ID" value="KAF5790069.1"/>
    <property type="molecule type" value="Genomic_DNA"/>
</dbReference>
<dbReference type="Gramene" id="mRNA:HanXRQr2_Chr09g0378691">
    <property type="protein sequence ID" value="mRNA:HanXRQr2_Chr09g0378691"/>
    <property type="gene ID" value="HanXRQr2_Chr09g0378691"/>
</dbReference>
<dbReference type="Proteomes" id="UP000215914">
    <property type="component" value="Unassembled WGS sequence"/>
</dbReference>
<protein>
    <submittedName>
        <fullName evidence="1">Uncharacterized protein</fullName>
    </submittedName>
</protein>
<evidence type="ECO:0000313" key="2">
    <source>
        <dbReference type="Proteomes" id="UP000215914"/>
    </source>
</evidence>
<keyword evidence="2" id="KW-1185">Reference proteome</keyword>
<sequence>MTETQTIIDEECIPMKYDKTPVKIRFCFPVVAGITGLGGSLTRDQKRISVGDCILKRHCSGINQRLTIVNKAVIATETFKKARVYESCRAAEPSTRHMETGYVTAATGANICDLHRVSRDAIRQKRSRTLVDHKGRCLNIYPPKFGLASPSPVQLLLHKVHK</sequence>
<name>A0A9K3N7T6_HELAN</name>
<organism evidence="1 2">
    <name type="scientific">Helianthus annuus</name>
    <name type="common">Common sunflower</name>
    <dbReference type="NCBI Taxonomy" id="4232"/>
    <lineage>
        <taxon>Eukaryota</taxon>
        <taxon>Viridiplantae</taxon>
        <taxon>Streptophyta</taxon>
        <taxon>Embryophyta</taxon>
        <taxon>Tracheophyta</taxon>
        <taxon>Spermatophyta</taxon>
        <taxon>Magnoliopsida</taxon>
        <taxon>eudicotyledons</taxon>
        <taxon>Gunneridae</taxon>
        <taxon>Pentapetalae</taxon>
        <taxon>asterids</taxon>
        <taxon>campanulids</taxon>
        <taxon>Asterales</taxon>
        <taxon>Asteraceae</taxon>
        <taxon>Asteroideae</taxon>
        <taxon>Heliantheae alliance</taxon>
        <taxon>Heliantheae</taxon>
        <taxon>Helianthus</taxon>
    </lineage>
</organism>
<gene>
    <name evidence="1" type="ORF">HanXRQr2_Chr09g0378691</name>
</gene>
<reference evidence="1" key="2">
    <citation type="submission" date="2020-06" db="EMBL/GenBank/DDBJ databases">
        <title>Helianthus annuus Genome sequencing and assembly Release 2.</title>
        <authorList>
            <person name="Gouzy J."/>
            <person name="Langlade N."/>
            <person name="Munos S."/>
        </authorList>
    </citation>
    <scope>NUCLEOTIDE SEQUENCE</scope>
    <source>
        <tissue evidence="1">Leaves</tissue>
    </source>
</reference>
<reference evidence="1" key="1">
    <citation type="journal article" date="2017" name="Nature">
        <title>The sunflower genome provides insights into oil metabolism, flowering and Asterid evolution.</title>
        <authorList>
            <person name="Badouin H."/>
            <person name="Gouzy J."/>
            <person name="Grassa C.J."/>
            <person name="Murat F."/>
            <person name="Staton S.E."/>
            <person name="Cottret L."/>
            <person name="Lelandais-Briere C."/>
            <person name="Owens G.L."/>
            <person name="Carrere S."/>
            <person name="Mayjonade B."/>
            <person name="Legrand L."/>
            <person name="Gill N."/>
            <person name="Kane N.C."/>
            <person name="Bowers J.E."/>
            <person name="Hubner S."/>
            <person name="Bellec A."/>
            <person name="Berard A."/>
            <person name="Berges H."/>
            <person name="Blanchet N."/>
            <person name="Boniface M.C."/>
            <person name="Brunel D."/>
            <person name="Catrice O."/>
            <person name="Chaidir N."/>
            <person name="Claudel C."/>
            <person name="Donnadieu C."/>
            <person name="Faraut T."/>
            <person name="Fievet G."/>
            <person name="Helmstetter N."/>
            <person name="King M."/>
            <person name="Knapp S.J."/>
            <person name="Lai Z."/>
            <person name="Le Paslier M.C."/>
            <person name="Lippi Y."/>
            <person name="Lorenzon L."/>
            <person name="Mandel J.R."/>
            <person name="Marage G."/>
            <person name="Marchand G."/>
            <person name="Marquand E."/>
            <person name="Bret-Mestries E."/>
            <person name="Morien E."/>
            <person name="Nambeesan S."/>
            <person name="Nguyen T."/>
            <person name="Pegot-Espagnet P."/>
            <person name="Pouilly N."/>
            <person name="Raftis F."/>
            <person name="Sallet E."/>
            <person name="Schiex T."/>
            <person name="Thomas J."/>
            <person name="Vandecasteele C."/>
            <person name="Vares D."/>
            <person name="Vear F."/>
            <person name="Vautrin S."/>
            <person name="Crespi M."/>
            <person name="Mangin B."/>
            <person name="Burke J.M."/>
            <person name="Salse J."/>
            <person name="Munos S."/>
            <person name="Vincourt P."/>
            <person name="Rieseberg L.H."/>
            <person name="Langlade N.B."/>
        </authorList>
    </citation>
    <scope>NUCLEOTIDE SEQUENCE</scope>
    <source>
        <tissue evidence="1">Leaves</tissue>
    </source>
</reference>
<accession>A0A9K3N7T6</accession>
<dbReference type="AlphaFoldDB" id="A0A9K3N7T6"/>
<comment type="caution">
    <text evidence="1">The sequence shown here is derived from an EMBL/GenBank/DDBJ whole genome shotgun (WGS) entry which is preliminary data.</text>
</comment>